<dbReference type="PROSITE" id="PS50977">
    <property type="entry name" value="HTH_TETR_2"/>
    <property type="match status" value="1"/>
</dbReference>
<evidence type="ECO:0000313" key="4">
    <source>
        <dbReference type="EMBL" id="SCL71166.1"/>
    </source>
</evidence>
<dbReference type="GO" id="GO:0003700">
    <property type="term" value="F:DNA-binding transcription factor activity"/>
    <property type="evidence" value="ECO:0007669"/>
    <property type="project" value="TreeGrafter"/>
</dbReference>
<feature type="domain" description="HTH tetR-type" evidence="3">
    <location>
        <begin position="12"/>
        <end position="72"/>
    </location>
</feature>
<sequence>MARRTGRRPGNPDTREAILTAARAAFADRGFDAASIRAIATAAGVDPALVHHYFGTKEELFRATVAIPVDPAELVPRVLAGGRDEVGERLVRTFLAVWDSPVGTAAVALLRSAVSNQWTARLLREFLVTQVLRRVVEQLDLDPAETPLRGALVATQIAGLAMMRYVIRLEPVASASPDTLAATIGPTVQRYLTGPLDSA</sequence>
<name>A0A1C6VXZ9_9ACTN</name>
<dbReference type="InterPro" id="IPR036271">
    <property type="entry name" value="Tet_transcr_reg_TetR-rel_C_sf"/>
</dbReference>
<evidence type="ECO:0000313" key="5">
    <source>
        <dbReference type="Proteomes" id="UP000198605"/>
    </source>
</evidence>
<proteinExistence type="predicted"/>
<dbReference type="InterPro" id="IPR009057">
    <property type="entry name" value="Homeodomain-like_sf"/>
</dbReference>
<dbReference type="PRINTS" id="PR00455">
    <property type="entry name" value="HTHTETR"/>
</dbReference>
<dbReference type="PANTHER" id="PTHR30055">
    <property type="entry name" value="HTH-TYPE TRANSCRIPTIONAL REGULATOR RUTR"/>
    <property type="match status" value="1"/>
</dbReference>
<dbReference type="STRING" id="47854.GA0070603_5821"/>
<dbReference type="GO" id="GO:0000976">
    <property type="term" value="F:transcription cis-regulatory region binding"/>
    <property type="evidence" value="ECO:0007669"/>
    <property type="project" value="TreeGrafter"/>
</dbReference>
<keyword evidence="1 2" id="KW-0238">DNA-binding</keyword>
<gene>
    <name evidence="4" type="ORF">GA0070603_5821</name>
</gene>
<dbReference type="InterPro" id="IPR041678">
    <property type="entry name" value="TetR_C_16"/>
</dbReference>
<dbReference type="SUPFAM" id="SSF46689">
    <property type="entry name" value="Homeodomain-like"/>
    <property type="match status" value="1"/>
</dbReference>
<evidence type="ECO:0000259" key="3">
    <source>
        <dbReference type="PROSITE" id="PS50977"/>
    </source>
</evidence>
<dbReference type="RefSeq" id="WP_091322411.1">
    <property type="nucleotide sequence ID" value="NZ_FMIB01000002.1"/>
</dbReference>
<dbReference type="PANTHER" id="PTHR30055:SF235">
    <property type="entry name" value="TRANSCRIPTIONAL REGULATORY PROTEIN"/>
    <property type="match status" value="1"/>
</dbReference>
<dbReference type="GeneID" id="43282431"/>
<dbReference type="AlphaFoldDB" id="A0A1C6VXZ9"/>
<dbReference type="Pfam" id="PF00440">
    <property type="entry name" value="TetR_N"/>
    <property type="match status" value="1"/>
</dbReference>
<dbReference type="Gene3D" id="1.10.357.10">
    <property type="entry name" value="Tetracycline Repressor, domain 2"/>
    <property type="match status" value="1"/>
</dbReference>
<dbReference type="InterPro" id="IPR050109">
    <property type="entry name" value="HTH-type_TetR-like_transc_reg"/>
</dbReference>
<organism evidence="4 5">
    <name type="scientific">Micromonospora chersina</name>
    <dbReference type="NCBI Taxonomy" id="47854"/>
    <lineage>
        <taxon>Bacteria</taxon>
        <taxon>Bacillati</taxon>
        <taxon>Actinomycetota</taxon>
        <taxon>Actinomycetes</taxon>
        <taxon>Micromonosporales</taxon>
        <taxon>Micromonosporaceae</taxon>
        <taxon>Micromonospora</taxon>
    </lineage>
</organism>
<accession>A0A1C6VXZ9</accession>
<evidence type="ECO:0000256" key="2">
    <source>
        <dbReference type="PROSITE-ProRule" id="PRU00335"/>
    </source>
</evidence>
<dbReference type="Gene3D" id="1.10.10.60">
    <property type="entry name" value="Homeodomain-like"/>
    <property type="match status" value="1"/>
</dbReference>
<keyword evidence="5" id="KW-1185">Reference proteome</keyword>
<dbReference type="Proteomes" id="UP000198605">
    <property type="component" value="Unassembled WGS sequence"/>
</dbReference>
<dbReference type="Pfam" id="PF17920">
    <property type="entry name" value="TetR_C_16"/>
    <property type="match status" value="1"/>
</dbReference>
<evidence type="ECO:0000256" key="1">
    <source>
        <dbReference type="ARBA" id="ARBA00023125"/>
    </source>
</evidence>
<dbReference type="OrthoDB" id="3210235at2"/>
<dbReference type="SUPFAM" id="SSF48498">
    <property type="entry name" value="Tetracyclin repressor-like, C-terminal domain"/>
    <property type="match status" value="1"/>
</dbReference>
<dbReference type="InterPro" id="IPR001647">
    <property type="entry name" value="HTH_TetR"/>
</dbReference>
<protein>
    <submittedName>
        <fullName evidence="4">Transcriptional regulator, TetR family</fullName>
    </submittedName>
</protein>
<dbReference type="EMBL" id="FMIB01000002">
    <property type="protein sequence ID" value="SCL71166.1"/>
    <property type="molecule type" value="Genomic_DNA"/>
</dbReference>
<reference evidence="5" key="1">
    <citation type="submission" date="2016-06" db="EMBL/GenBank/DDBJ databases">
        <authorList>
            <person name="Varghese N."/>
            <person name="Submissions Spin"/>
        </authorList>
    </citation>
    <scope>NUCLEOTIDE SEQUENCE [LARGE SCALE GENOMIC DNA]</scope>
    <source>
        <strain evidence="5">DSM 44151</strain>
    </source>
</reference>
<feature type="DNA-binding region" description="H-T-H motif" evidence="2">
    <location>
        <begin position="35"/>
        <end position="54"/>
    </location>
</feature>